<comment type="caution">
    <text evidence="7">The sequence shown here is derived from an EMBL/GenBank/DDBJ whole genome shotgun (WGS) entry which is preliminary data.</text>
</comment>
<dbReference type="GO" id="GO:0033013">
    <property type="term" value="P:tetrapyrrole metabolic process"/>
    <property type="evidence" value="ECO:0007669"/>
    <property type="project" value="UniProtKB-ARBA"/>
</dbReference>
<name>A0A1V4SZ79_9CLOT</name>
<evidence type="ECO:0000256" key="4">
    <source>
        <dbReference type="ARBA" id="ARBA00022989"/>
    </source>
</evidence>
<comment type="subcellular location">
    <subcellularLocation>
        <location evidence="1">Membrane</location>
        <topology evidence="1">Multi-pass membrane protein</topology>
    </subcellularLocation>
</comment>
<gene>
    <name evidence="7" type="ORF">CLTHE_05850</name>
</gene>
<dbReference type="Gene3D" id="1.20.1260.100">
    <property type="entry name" value="TspO/MBR protein"/>
    <property type="match status" value="1"/>
</dbReference>
<evidence type="ECO:0000256" key="3">
    <source>
        <dbReference type="ARBA" id="ARBA00022692"/>
    </source>
</evidence>
<dbReference type="Pfam" id="PF03073">
    <property type="entry name" value="TspO_MBR"/>
    <property type="match status" value="1"/>
</dbReference>
<protein>
    <submittedName>
        <fullName evidence="7">TspO/MBR family protein</fullName>
    </submittedName>
</protein>
<dbReference type="AlphaFoldDB" id="A0A1V4SZ79"/>
<dbReference type="OrthoDB" id="9795496at2"/>
<accession>A0A1V4SZ79</accession>
<dbReference type="InterPro" id="IPR004307">
    <property type="entry name" value="TspO_MBR"/>
</dbReference>
<dbReference type="PIRSF" id="PIRSF005859">
    <property type="entry name" value="PBR"/>
    <property type="match status" value="1"/>
</dbReference>
<evidence type="ECO:0000256" key="2">
    <source>
        <dbReference type="ARBA" id="ARBA00007524"/>
    </source>
</evidence>
<dbReference type="FunFam" id="1.20.1260.100:FF:000001">
    <property type="entry name" value="translocator protein 2"/>
    <property type="match status" value="1"/>
</dbReference>
<evidence type="ECO:0000313" key="8">
    <source>
        <dbReference type="Proteomes" id="UP000191448"/>
    </source>
</evidence>
<comment type="similarity">
    <text evidence="2">Belongs to the TspO/BZRP family.</text>
</comment>
<organism evidence="7 8">
    <name type="scientific">Clostridium thermobutyricum DSM 4928</name>
    <dbReference type="NCBI Taxonomy" id="1121339"/>
    <lineage>
        <taxon>Bacteria</taxon>
        <taxon>Bacillati</taxon>
        <taxon>Bacillota</taxon>
        <taxon>Clostridia</taxon>
        <taxon>Eubacteriales</taxon>
        <taxon>Clostridiaceae</taxon>
        <taxon>Clostridium</taxon>
    </lineage>
</organism>
<feature type="transmembrane region" description="Helical" evidence="6">
    <location>
        <begin position="55"/>
        <end position="76"/>
    </location>
</feature>
<proteinExistence type="inferred from homology"/>
<sequence length="167" mass="19173">MTNIFKVEGKFKLKPLLISILIPFIGAGLSILISGGNMGEFYSTLKRPPLSPPEWIFAVVWLILYLLMGIACYRVYMKEEITGKGSNSIFIYGIQLLLNLLWPILFFGLRLYGIAFIELIILFIFIIITTIKFYKVDKLAGLLLLPYLLWTIFAGYLNFGVWFLNEM</sequence>
<dbReference type="InterPro" id="IPR038330">
    <property type="entry name" value="TspO/MBR-related_sf"/>
</dbReference>
<feature type="transmembrane region" description="Helical" evidence="6">
    <location>
        <begin position="143"/>
        <end position="164"/>
    </location>
</feature>
<dbReference type="RefSeq" id="WP_080021927.1">
    <property type="nucleotide sequence ID" value="NZ_LTAY01000022.1"/>
</dbReference>
<keyword evidence="4 6" id="KW-1133">Transmembrane helix</keyword>
<reference evidence="7 8" key="1">
    <citation type="submission" date="2016-02" db="EMBL/GenBank/DDBJ databases">
        <title>Genome sequence of Clostridium thermobutyricum DSM 4928.</title>
        <authorList>
            <person name="Poehlein A."/>
            <person name="Daniel R."/>
        </authorList>
    </citation>
    <scope>NUCLEOTIDE SEQUENCE [LARGE SCALE GENOMIC DNA]</scope>
    <source>
        <strain evidence="7 8">DSM 4928</strain>
    </source>
</reference>
<evidence type="ECO:0000313" key="7">
    <source>
        <dbReference type="EMBL" id="OPX49610.1"/>
    </source>
</evidence>
<keyword evidence="5 6" id="KW-0472">Membrane</keyword>
<evidence type="ECO:0000256" key="6">
    <source>
        <dbReference type="SAM" id="Phobius"/>
    </source>
</evidence>
<feature type="transmembrane region" description="Helical" evidence="6">
    <location>
        <begin position="16"/>
        <end position="35"/>
    </location>
</feature>
<feature type="transmembrane region" description="Helical" evidence="6">
    <location>
        <begin position="88"/>
        <end position="105"/>
    </location>
</feature>
<dbReference type="PANTHER" id="PTHR10057">
    <property type="entry name" value="PERIPHERAL-TYPE BENZODIAZEPINE RECEPTOR"/>
    <property type="match status" value="1"/>
</dbReference>
<dbReference type="EMBL" id="LTAY01000022">
    <property type="protein sequence ID" value="OPX49610.1"/>
    <property type="molecule type" value="Genomic_DNA"/>
</dbReference>
<dbReference type="GO" id="GO:0016020">
    <property type="term" value="C:membrane"/>
    <property type="evidence" value="ECO:0007669"/>
    <property type="project" value="UniProtKB-SubCell"/>
</dbReference>
<keyword evidence="3 6" id="KW-0812">Transmembrane</keyword>
<evidence type="ECO:0000256" key="5">
    <source>
        <dbReference type="ARBA" id="ARBA00023136"/>
    </source>
</evidence>
<evidence type="ECO:0000256" key="1">
    <source>
        <dbReference type="ARBA" id="ARBA00004141"/>
    </source>
</evidence>
<dbReference type="PANTHER" id="PTHR10057:SF0">
    <property type="entry name" value="TRANSLOCATOR PROTEIN"/>
    <property type="match status" value="1"/>
</dbReference>
<feature type="transmembrane region" description="Helical" evidence="6">
    <location>
        <begin position="111"/>
        <end position="131"/>
    </location>
</feature>
<dbReference type="Proteomes" id="UP000191448">
    <property type="component" value="Unassembled WGS sequence"/>
</dbReference>
<dbReference type="CDD" id="cd15904">
    <property type="entry name" value="TSPO_MBR"/>
    <property type="match status" value="1"/>
</dbReference>